<feature type="region of interest" description="Disordered" evidence="1">
    <location>
        <begin position="42"/>
        <end position="101"/>
    </location>
</feature>
<reference evidence="3 4" key="1">
    <citation type="journal article" date="2022" name="G3 (Bethesda)">
        <title>Enemy or ally: a genomic approach to elucidate the lifestyle of Phyllosticta citrichinaensis.</title>
        <authorList>
            <person name="Buijs V.A."/>
            <person name="Groenewald J.Z."/>
            <person name="Haridas S."/>
            <person name="LaButti K.M."/>
            <person name="Lipzen A."/>
            <person name="Martin F.M."/>
            <person name="Barry K."/>
            <person name="Grigoriev I.V."/>
            <person name="Crous P.W."/>
            <person name="Seidl M.F."/>
        </authorList>
    </citation>
    <scope>NUCLEOTIDE SEQUENCE [LARGE SCALE GENOMIC DNA]</scope>
    <source>
        <strain evidence="3 4">CBS 129764</strain>
    </source>
</reference>
<sequence>MLYSCMRCTVHTHASTRLPVCLSALPACLAACLLPVSAEPPLSSGDVNVNANDTDTSTNKQTKKKNTNKRTTQLNKLSNSTHALQLSRAESEARLGPGTTKLVLATTRGGWL</sequence>
<accession>A0ABR1XRB2</accession>
<proteinExistence type="predicted"/>
<evidence type="ECO:0000313" key="3">
    <source>
        <dbReference type="EMBL" id="KAK8164208.1"/>
    </source>
</evidence>
<dbReference type="Proteomes" id="UP001456524">
    <property type="component" value="Unassembled WGS sequence"/>
</dbReference>
<protein>
    <submittedName>
        <fullName evidence="3">Uncharacterized protein</fullName>
    </submittedName>
</protein>
<gene>
    <name evidence="3" type="ORF">IWX90DRAFT_252084</name>
</gene>
<evidence type="ECO:0000313" key="4">
    <source>
        <dbReference type="Proteomes" id="UP001456524"/>
    </source>
</evidence>
<feature type="signal peptide" evidence="2">
    <location>
        <begin position="1"/>
        <end position="38"/>
    </location>
</feature>
<organism evidence="3 4">
    <name type="scientific">Phyllosticta citrichinensis</name>
    <dbReference type="NCBI Taxonomy" id="1130410"/>
    <lineage>
        <taxon>Eukaryota</taxon>
        <taxon>Fungi</taxon>
        <taxon>Dikarya</taxon>
        <taxon>Ascomycota</taxon>
        <taxon>Pezizomycotina</taxon>
        <taxon>Dothideomycetes</taxon>
        <taxon>Dothideomycetes incertae sedis</taxon>
        <taxon>Botryosphaeriales</taxon>
        <taxon>Phyllostictaceae</taxon>
        <taxon>Phyllosticta</taxon>
    </lineage>
</organism>
<dbReference type="EMBL" id="JBBWUH010000006">
    <property type="protein sequence ID" value="KAK8164208.1"/>
    <property type="molecule type" value="Genomic_DNA"/>
</dbReference>
<evidence type="ECO:0000256" key="1">
    <source>
        <dbReference type="SAM" id="MobiDB-lite"/>
    </source>
</evidence>
<comment type="caution">
    <text evidence="3">The sequence shown here is derived from an EMBL/GenBank/DDBJ whole genome shotgun (WGS) entry which is preliminary data.</text>
</comment>
<keyword evidence="2" id="KW-0732">Signal</keyword>
<evidence type="ECO:0000256" key="2">
    <source>
        <dbReference type="SAM" id="SignalP"/>
    </source>
</evidence>
<feature type="chain" id="PRO_5045240761" evidence="2">
    <location>
        <begin position="39"/>
        <end position="112"/>
    </location>
</feature>
<keyword evidence="4" id="KW-1185">Reference proteome</keyword>
<name>A0ABR1XRB2_9PEZI</name>